<dbReference type="Pfam" id="PF12304">
    <property type="entry name" value="BCLP"/>
    <property type="match status" value="1"/>
</dbReference>
<protein>
    <recommendedName>
        <fullName evidence="9">Keratinocyte-associated protein 3</fullName>
    </recommendedName>
</protein>
<keyword evidence="4 6" id="KW-1133">Transmembrane helix</keyword>
<feature type="transmembrane region" description="Helical" evidence="6">
    <location>
        <begin position="33"/>
        <end position="54"/>
    </location>
</feature>
<dbReference type="GeneTree" id="ENSGT00390000004700"/>
<evidence type="ECO:0000256" key="6">
    <source>
        <dbReference type="SAM" id="Phobius"/>
    </source>
</evidence>
<dbReference type="GO" id="GO:0016020">
    <property type="term" value="C:membrane"/>
    <property type="evidence" value="ECO:0007669"/>
    <property type="project" value="UniProtKB-SubCell"/>
</dbReference>
<comment type="similarity">
    <text evidence="2">Belongs to the TMEM54 family.</text>
</comment>
<organism evidence="7 8">
    <name type="scientific">Denticeps clupeoides</name>
    <name type="common">denticle herring</name>
    <dbReference type="NCBI Taxonomy" id="299321"/>
    <lineage>
        <taxon>Eukaryota</taxon>
        <taxon>Metazoa</taxon>
        <taxon>Chordata</taxon>
        <taxon>Craniata</taxon>
        <taxon>Vertebrata</taxon>
        <taxon>Euteleostomi</taxon>
        <taxon>Actinopterygii</taxon>
        <taxon>Neopterygii</taxon>
        <taxon>Teleostei</taxon>
        <taxon>Clupei</taxon>
        <taxon>Clupeiformes</taxon>
        <taxon>Denticipitoidei</taxon>
        <taxon>Denticipitidae</taxon>
        <taxon>Denticeps</taxon>
    </lineage>
</organism>
<dbReference type="Proteomes" id="UP000694580">
    <property type="component" value="Chromosome 1"/>
</dbReference>
<accession>A0AAY4AGA7</accession>
<feature type="transmembrane region" description="Helical" evidence="6">
    <location>
        <begin position="74"/>
        <end position="93"/>
    </location>
</feature>
<evidence type="ECO:0008006" key="9">
    <source>
        <dbReference type="Google" id="ProtNLM"/>
    </source>
</evidence>
<dbReference type="InterPro" id="IPR020977">
    <property type="entry name" value="Beta-casein-like"/>
</dbReference>
<feature type="transmembrane region" description="Helical" evidence="6">
    <location>
        <begin position="174"/>
        <end position="199"/>
    </location>
</feature>
<dbReference type="PANTHER" id="PTHR31258">
    <property type="entry name" value="KERATINOCYTE-ASSOCIATED PROTEIN 3"/>
    <property type="match status" value="1"/>
</dbReference>
<name>A0AAY4AGA7_9TELE</name>
<dbReference type="AlphaFoldDB" id="A0AAY4AGA7"/>
<dbReference type="PANTHER" id="PTHR31258:SF1">
    <property type="entry name" value="KERATINOCYTE-ASSOCIATED PROTEIN 3"/>
    <property type="match status" value="1"/>
</dbReference>
<evidence type="ECO:0000256" key="2">
    <source>
        <dbReference type="ARBA" id="ARBA00011030"/>
    </source>
</evidence>
<keyword evidence="8" id="KW-1185">Reference proteome</keyword>
<sequence length="282" mass="30578">MCTKCVRSAESLQRFVVPLTDRQKGPGRLMKKGITLILVGHINFILGAIVHGSILRHISKPNREITTEYTATNIISVTSGLLSIVSGIVAILVSRNLSVQKLHICLLISSFLNALLSAACAVGLLLAISLTIAADGDVLMKGCNSTGVPISARSPVSVDCPFDSTRIFDTTLALWFPCVLLASVEAGLSIWCFLVGLTLRGIGPYAETYVREQVRSVRISTKRRYCQKSSNLCLAVRGRRGSGHKEETRLGLLSSRRTCVVSEERQVGVDPIVRTVVVFRKG</sequence>
<evidence type="ECO:0000256" key="5">
    <source>
        <dbReference type="ARBA" id="ARBA00023136"/>
    </source>
</evidence>
<dbReference type="Ensembl" id="ENSDCDT00010007453.1">
    <property type="protein sequence ID" value="ENSDCDP00010007185.1"/>
    <property type="gene ID" value="ENSDCDG00010003113.1"/>
</dbReference>
<evidence type="ECO:0000256" key="1">
    <source>
        <dbReference type="ARBA" id="ARBA00004141"/>
    </source>
</evidence>
<evidence type="ECO:0000256" key="3">
    <source>
        <dbReference type="ARBA" id="ARBA00022692"/>
    </source>
</evidence>
<reference evidence="7" key="2">
    <citation type="submission" date="2025-08" db="UniProtKB">
        <authorList>
            <consortium name="Ensembl"/>
        </authorList>
    </citation>
    <scope>IDENTIFICATION</scope>
</reference>
<reference evidence="7 8" key="1">
    <citation type="submission" date="2020-06" db="EMBL/GenBank/DDBJ databases">
        <authorList>
            <consortium name="Wellcome Sanger Institute Data Sharing"/>
        </authorList>
    </citation>
    <scope>NUCLEOTIDE SEQUENCE [LARGE SCALE GENOMIC DNA]</scope>
</reference>
<keyword evidence="5 6" id="KW-0472">Membrane</keyword>
<reference evidence="7" key="3">
    <citation type="submission" date="2025-09" db="UniProtKB">
        <authorList>
            <consortium name="Ensembl"/>
        </authorList>
    </citation>
    <scope>IDENTIFICATION</scope>
</reference>
<proteinExistence type="inferred from homology"/>
<evidence type="ECO:0000256" key="4">
    <source>
        <dbReference type="ARBA" id="ARBA00022989"/>
    </source>
</evidence>
<evidence type="ECO:0000313" key="7">
    <source>
        <dbReference type="Ensembl" id="ENSDCDP00010007185.1"/>
    </source>
</evidence>
<comment type="subcellular location">
    <subcellularLocation>
        <location evidence="1">Membrane</location>
        <topology evidence="1">Multi-pass membrane protein</topology>
    </subcellularLocation>
</comment>
<feature type="transmembrane region" description="Helical" evidence="6">
    <location>
        <begin position="105"/>
        <end position="132"/>
    </location>
</feature>
<keyword evidence="3 6" id="KW-0812">Transmembrane</keyword>
<evidence type="ECO:0000313" key="8">
    <source>
        <dbReference type="Proteomes" id="UP000694580"/>
    </source>
</evidence>
<gene>
    <name evidence="7" type="primary">TMEM54</name>
</gene>